<sequence length="1339" mass="151750">MTDCSAVYATAADPPFMVLLYYKYVAIAATSEELEQFVDEHTALCQALELRGRVRIAKEGINGTLGGTAERVQQYVAHMAALERFADVDWKTSASDVRPFAELQVRIVPEIVALELPDDECDPTRGGAHLTPEQFHNEQLSTSPSKYALIDVRNNYEFNIGHFEGAINPNTRCFSQFPGWVRSHLEELQQKDKILMYCTGGIRCEKASAYLKHLGLSNVYQLQGGIHRYLERFPDGGRFQGKNFVFDQRVAMASDDLTVAGRCEKCDTPHDVISGVRCQYCRIHVLLCETCREEIPVDLVFCSQHSSLVQGSIHELVEKARALQSQMERETGQHRKGKRRSLRKQIEVVEARIRSLDPAAPMQLSKASPAKTQLLAEFRAEAEDQAARVLQRAARGYLGRLFVSRLLLQVYTKQYDPIEKEYFYVNTVTNETTWERPRALQLFLPPSKDVAKRQLELGPHDAAKRIQRMVRAFLASVMIKRMIRENYMKLFDETTRTFYYLNTRTGATSDQRPVFLRKDSDDLPIEMFYFRKAVCKLATSSNRYGSGVVGTFCGILCLLTDGKTLSSADVARSAHALCNYAQSCTPFDVFLTPDRFFAVMKVSDGTEFTLCAVDQEQFAAMAGDNVKPLEFVVNDRKMGCADHAMLKIGDVIEVVGYPHGKPRVVHQRSIARMQPSSIAPLRIQFDRETETGTAGSAVFTRGGRLLGIQHFTSLKDAAPSVFYCIRPILQAATALVTPPEPMLLVTGVASEELHVHWQTARWFKPLPGLSIVFELELCQHRGKQLKYHDPFRQVYRGPRRSKHIGRLMEDTMYSVRCRSANPMARSAWSSVLRVITPRRPSLAWRVKYCESITDAMKRLRRSPGDPRVRWACVQWIHGRVERADRGQREIIEEDLSACHGINELVECIRMTLDRNDGLLHSDDERLQACGGLQTLEILVALAKLRGRTQQFLSQPTPFETVVRALEQHAEQIIRVPHLTASEVRADATRPHEMTETLETSPPSTPLPSPRSRSPAVPSHMELLLATVALVGFVVEANGSAKQLVETTPVLGVILRLMGHVASRDHAALVAECCFLLARYSHEHTPNGNWRLLRLQVSIDAATDAALIVLRDVLDRFAENAAPVIPYWTLLTLGNIALSCSLDPSRRARLETETNDSRLIDVICRVKMLYLLRVNAVEFDIAAAERERERLQAQLLGEEMRNELDACEHLLATLQGSLHELLDHHVGHAADYALRYLLTEEQLRVQQASRRLMTKFLLRKSAMAFDKWKVTTVFERHCAVFRHFVNTVRQRQLSAAFRRWEGVVREWRKHKTVLQAIGSGLAIDLNKKKRERYRMLVLQK</sequence>
<feature type="region of interest" description="Disordered" evidence="3">
    <location>
        <begin position="989"/>
        <end position="1015"/>
    </location>
</feature>
<keyword evidence="2" id="KW-0175">Coiled coil</keyword>
<evidence type="ECO:0000313" key="8">
    <source>
        <dbReference type="Proteomes" id="UP001209570"/>
    </source>
</evidence>
<name>A0AAD5LCF2_PYTIN</name>
<evidence type="ECO:0008006" key="9">
    <source>
        <dbReference type="Google" id="ProtNLM"/>
    </source>
</evidence>
<dbReference type="PROSITE" id="PS50206">
    <property type="entry name" value="RHODANESE_3"/>
    <property type="match status" value="1"/>
</dbReference>
<gene>
    <name evidence="7" type="ORF">P43SY_004661</name>
</gene>
<dbReference type="EMBL" id="JAKCXM010000363">
    <property type="protein sequence ID" value="KAJ0395109.1"/>
    <property type="molecule type" value="Genomic_DNA"/>
</dbReference>
<dbReference type="Gene3D" id="2.40.10.10">
    <property type="entry name" value="Trypsin-like serine proteases"/>
    <property type="match status" value="1"/>
</dbReference>
<dbReference type="InterPro" id="IPR043504">
    <property type="entry name" value="Peptidase_S1_PA_chymotrypsin"/>
</dbReference>
<reference evidence="7" key="1">
    <citation type="submission" date="2021-12" db="EMBL/GenBank/DDBJ databases">
        <title>Prjna785345.</title>
        <authorList>
            <person name="Rujirawat T."/>
            <person name="Krajaejun T."/>
        </authorList>
    </citation>
    <scope>NUCLEOTIDE SEQUENCE</scope>
    <source>
        <strain evidence="7">Pi057C3</strain>
    </source>
</reference>
<dbReference type="InterPro" id="IPR020936">
    <property type="entry name" value="TrhO"/>
</dbReference>
<evidence type="ECO:0000259" key="4">
    <source>
        <dbReference type="PROSITE" id="PS50020"/>
    </source>
</evidence>
<dbReference type="InterPro" id="IPR036116">
    <property type="entry name" value="FN3_sf"/>
</dbReference>
<dbReference type="InterPro" id="IPR022111">
    <property type="entry name" value="Rhodanese_C"/>
</dbReference>
<dbReference type="Gene3D" id="2.60.40.10">
    <property type="entry name" value="Immunoglobulins"/>
    <property type="match status" value="1"/>
</dbReference>
<dbReference type="SUPFAM" id="SSF51045">
    <property type="entry name" value="WW domain"/>
    <property type="match status" value="1"/>
</dbReference>
<dbReference type="Gene3D" id="3.40.250.10">
    <property type="entry name" value="Rhodanese-like domain"/>
    <property type="match status" value="1"/>
</dbReference>
<dbReference type="SUPFAM" id="SSF49265">
    <property type="entry name" value="Fibronectin type III"/>
    <property type="match status" value="1"/>
</dbReference>
<dbReference type="PROSITE" id="PS50853">
    <property type="entry name" value="FN3"/>
    <property type="match status" value="1"/>
</dbReference>
<dbReference type="SUPFAM" id="SSF50494">
    <property type="entry name" value="Trypsin-like serine proteases"/>
    <property type="match status" value="1"/>
</dbReference>
<dbReference type="Proteomes" id="UP001209570">
    <property type="component" value="Unassembled WGS sequence"/>
</dbReference>
<dbReference type="HAMAP" id="MF_00469">
    <property type="entry name" value="TrhO"/>
    <property type="match status" value="1"/>
</dbReference>
<dbReference type="SMART" id="SM00450">
    <property type="entry name" value="RHOD"/>
    <property type="match status" value="1"/>
</dbReference>
<accession>A0AAD5LCF2</accession>
<dbReference type="CDD" id="cd01518">
    <property type="entry name" value="RHOD_YceA"/>
    <property type="match status" value="1"/>
</dbReference>
<dbReference type="InterPro" id="IPR003961">
    <property type="entry name" value="FN3_dom"/>
</dbReference>
<dbReference type="InterPro" id="IPR036020">
    <property type="entry name" value="WW_dom_sf"/>
</dbReference>
<dbReference type="PANTHER" id="PTHR43268:SF7">
    <property type="entry name" value="RHODANESE DOMAIN-CONTAINING PROTEIN"/>
    <property type="match status" value="1"/>
</dbReference>
<comment type="caution">
    <text evidence="7">The sequence shown here is derived from an EMBL/GenBank/DDBJ whole genome shotgun (WGS) entry which is preliminary data.</text>
</comment>
<evidence type="ECO:0000259" key="5">
    <source>
        <dbReference type="PROSITE" id="PS50206"/>
    </source>
</evidence>
<dbReference type="Pfam" id="PF12368">
    <property type="entry name" value="Rhodanese_C"/>
    <property type="match status" value="1"/>
</dbReference>
<feature type="domain" description="WW" evidence="4">
    <location>
        <begin position="423"/>
        <end position="439"/>
    </location>
</feature>
<keyword evidence="8" id="KW-1185">Reference proteome</keyword>
<dbReference type="SMART" id="SM00456">
    <property type="entry name" value="WW"/>
    <property type="match status" value="1"/>
</dbReference>
<dbReference type="SUPFAM" id="SSF52821">
    <property type="entry name" value="Rhodanese/Cell cycle control phosphatase"/>
    <property type="match status" value="1"/>
</dbReference>
<protein>
    <recommendedName>
        <fullName evidence="9">Rhodanese domain-containing protein</fullName>
    </recommendedName>
</protein>
<evidence type="ECO:0000259" key="6">
    <source>
        <dbReference type="PROSITE" id="PS50853"/>
    </source>
</evidence>
<dbReference type="InterPro" id="IPR036873">
    <property type="entry name" value="Rhodanese-like_dom_sf"/>
</dbReference>
<keyword evidence="1" id="KW-0843">Virulence</keyword>
<dbReference type="PROSITE" id="PS50020">
    <property type="entry name" value="WW_DOMAIN_2"/>
    <property type="match status" value="1"/>
</dbReference>
<evidence type="ECO:0000256" key="3">
    <source>
        <dbReference type="SAM" id="MobiDB-lite"/>
    </source>
</evidence>
<evidence type="ECO:0000256" key="2">
    <source>
        <dbReference type="SAM" id="Coils"/>
    </source>
</evidence>
<dbReference type="Gene3D" id="2.20.70.10">
    <property type="match status" value="1"/>
</dbReference>
<dbReference type="InterPro" id="IPR009003">
    <property type="entry name" value="Peptidase_S1_PA"/>
</dbReference>
<dbReference type="PROSITE" id="PS50096">
    <property type="entry name" value="IQ"/>
    <property type="match status" value="1"/>
</dbReference>
<dbReference type="InterPro" id="IPR001763">
    <property type="entry name" value="Rhodanese-like_dom"/>
</dbReference>
<organism evidence="7 8">
    <name type="scientific">Pythium insidiosum</name>
    <name type="common">Pythiosis disease agent</name>
    <dbReference type="NCBI Taxonomy" id="114742"/>
    <lineage>
        <taxon>Eukaryota</taxon>
        <taxon>Sar</taxon>
        <taxon>Stramenopiles</taxon>
        <taxon>Oomycota</taxon>
        <taxon>Peronosporomycetes</taxon>
        <taxon>Pythiales</taxon>
        <taxon>Pythiaceae</taxon>
        <taxon>Pythium</taxon>
    </lineage>
</organism>
<dbReference type="CDD" id="cd00201">
    <property type="entry name" value="WW"/>
    <property type="match status" value="1"/>
</dbReference>
<feature type="coiled-coil region" evidence="2">
    <location>
        <begin position="1173"/>
        <end position="1200"/>
    </location>
</feature>
<dbReference type="Pfam" id="PF17773">
    <property type="entry name" value="UPF0176_N"/>
    <property type="match status" value="1"/>
</dbReference>
<feature type="domain" description="Rhodanese" evidence="5">
    <location>
        <begin position="143"/>
        <end position="238"/>
    </location>
</feature>
<dbReference type="InterPro" id="IPR001202">
    <property type="entry name" value="WW_dom"/>
</dbReference>
<feature type="domain" description="Fibronectin type-III" evidence="6">
    <location>
        <begin position="738"/>
        <end position="839"/>
    </location>
</feature>
<dbReference type="PANTHER" id="PTHR43268">
    <property type="entry name" value="THIOSULFATE SULFURTRANSFERASE/RHODANESE-LIKE DOMAIN-CONTAINING PROTEIN 2"/>
    <property type="match status" value="1"/>
</dbReference>
<dbReference type="Pfam" id="PF00581">
    <property type="entry name" value="Rhodanese"/>
    <property type="match status" value="1"/>
</dbReference>
<proteinExistence type="inferred from homology"/>
<evidence type="ECO:0000256" key="1">
    <source>
        <dbReference type="ARBA" id="ARBA00023026"/>
    </source>
</evidence>
<dbReference type="InterPro" id="IPR040503">
    <property type="entry name" value="TRHO_N"/>
</dbReference>
<dbReference type="InterPro" id="IPR013783">
    <property type="entry name" value="Ig-like_fold"/>
</dbReference>
<dbReference type="Gene3D" id="3.30.70.100">
    <property type="match status" value="1"/>
</dbReference>
<evidence type="ECO:0000313" key="7">
    <source>
        <dbReference type="EMBL" id="KAJ0395109.1"/>
    </source>
</evidence>
<dbReference type="NCBIfam" id="NF001135">
    <property type="entry name" value="PRK00142.1-3"/>
    <property type="match status" value="1"/>
</dbReference>